<proteinExistence type="predicted"/>
<dbReference type="GO" id="GO:0005524">
    <property type="term" value="F:ATP binding"/>
    <property type="evidence" value="ECO:0007669"/>
    <property type="project" value="InterPro"/>
</dbReference>
<feature type="domain" description="ATPase AAA-type core" evidence="1">
    <location>
        <begin position="25"/>
        <end position="301"/>
    </location>
</feature>
<dbReference type="PANTHER" id="PTHR43581">
    <property type="entry name" value="ATP/GTP PHOSPHATASE"/>
    <property type="match status" value="1"/>
</dbReference>
<name>A0A4P5ZJD8_PLAAG</name>
<dbReference type="PANTHER" id="PTHR43581:SF4">
    <property type="entry name" value="ATP_GTP PHOSPHATASE"/>
    <property type="match status" value="1"/>
</dbReference>
<evidence type="ECO:0000313" key="2">
    <source>
        <dbReference type="EMBL" id="GDZ95244.1"/>
    </source>
</evidence>
<dbReference type="EMBL" id="BJCD01000054">
    <property type="protein sequence ID" value="GDZ95244.1"/>
    <property type="molecule type" value="Genomic_DNA"/>
</dbReference>
<dbReference type="RefSeq" id="WP_141295296.1">
    <property type="nucleotide sequence ID" value="NZ_BJCD01000054.1"/>
</dbReference>
<organism evidence="2 3">
    <name type="scientific">Planktothrix agardhii CCAP 1459/11A</name>
    <dbReference type="NCBI Taxonomy" id="282420"/>
    <lineage>
        <taxon>Bacteria</taxon>
        <taxon>Bacillati</taxon>
        <taxon>Cyanobacteriota</taxon>
        <taxon>Cyanophyceae</taxon>
        <taxon>Oscillatoriophycideae</taxon>
        <taxon>Oscillatoriales</taxon>
        <taxon>Microcoleaceae</taxon>
        <taxon>Planktothrix</taxon>
    </lineage>
</organism>
<comment type="caution">
    <text evidence="2">The sequence shown here is derived from an EMBL/GenBank/DDBJ whole genome shotgun (WGS) entry which is preliminary data.</text>
</comment>
<dbReference type="SUPFAM" id="SSF52540">
    <property type="entry name" value="P-loop containing nucleoside triphosphate hydrolases"/>
    <property type="match status" value="1"/>
</dbReference>
<gene>
    <name evidence="2" type="ORF">PA905_34840</name>
</gene>
<evidence type="ECO:0000313" key="3">
    <source>
        <dbReference type="Proteomes" id="UP000299794"/>
    </source>
</evidence>
<accession>A0A4P5ZJD8</accession>
<protein>
    <recommendedName>
        <fullName evidence="1">ATPase AAA-type core domain-containing protein</fullName>
    </recommendedName>
</protein>
<dbReference type="GO" id="GO:0016887">
    <property type="term" value="F:ATP hydrolysis activity"/>
    <property type="evidence" value="ECO:0007669"/>
    <property type="project" value="InterPro"/>
</dbReference>
<dbReference type="InterPro" id="IPR051396">
    <property type="entry name" value="Bact_Antivir_Def_Nuclease"/>
</dbReference>
<dbReference type="InterPro" id="IPR003959">
    <property type="entry name" value="ATPase_AAA_core"/>
</dbReference>
<dbReference type="Pfam" id="PF13304">
    <property type="entry name" value="AAA_21"/>
    <property type="match status" value="1"/>
</dbReference>
<sequence>MLENIEIQNFRCFEDTKILGFKRVNLIGGKNNAGKTAFLEALLLHNFPRPKSIIELKKIRRESSEISKSRPERTWDNFFLDQKYQEKIKIIGKYSEDLKTVEIYVSDTINSDFFEDQKDIKKLIEFISQNESVTSLNIKVTQNQDHISESSVIASSNGIISVSGSDSTDIPIIPSGLRMSNKELAEAYDKARLDEKDGEVLKLLQILDSSIQEVDSFSIGEPTLYLRSINKRRLPISLYGDAIIRATTIILKLINNNHKILLIDEIENGIHYTNQREFWKTLFRLSTELDTQIFATTHSLEMIQSFGDVGLETDEEMSAYFELARHPKTNDIIGIKRDVETLKYALEHGKGVRGE</sequence>
<dbReference type="InterPro" id="IPR027417">
    <property type="entry name" value="P-loop_NTPase"/>
</dbReference>
<dbReference type="AlphaFoldDB" id="A0A4P5ZJD8"/>
<dbReference type="Proteomes" id="UP000299794">
    <property type="component" value="Unassembled WGS sequence"/>
</dbReference>
<reference evidence="3" key="1">
    <citation type="submission" date="2019-02" db="EMBL/GenBank/DDBJ databases">
        <title>Draft genome sequence of Planktothrix agardhii NIES-905.</title>
        <authorList>
            <person name="Yamaguchi H."/>
            <person name="Suzuki S."/>
            <person name="Kawachi M."/>
        </authorList>
    </citation>
    <scope>NUCLEOTIDE SEQUENCE [LARGE SCALE GENOMIC DNA]</scope>
    <source>
        <strain evidence="3">CCAP 1459/11A</strain>
    </source>
</reference>
<dbReference type="Gene3D" id="3.40.50.300">
    <property type="entry name" value="P-loop containing nucleotide triphosphate hydrolases"/>
    <property type="match status" value="2"/>
</dbReference>
<evidence type="ECO:0000259" key="1">
    <source>
        <dbReference type="Pfam" id="PF13304"/>
    </source>
</evidence>